<keyword evidence="11" id="KW-0862">Zinc</keyword>
<dbReference type="OMA" id="QCFEDSH"/>
<accession>A0A673TW22</accession>
<dbReference type="Proteomes" id="UP000472268">
    <property type="component" value="Chromosome 6"/>
</dbReference>
<dbReference type="CDD" id="cd16594">
    <property type="entry name" value="RING-HC_TRIM7-like_C-IV"/>
    <property type="match status" value="1"/>
</dbReference>
<sequence length="233" mass="26398">MAAPDLSTNLQEEATCAICLDYFTDPVMTDCGHNFCRECIRRCWGQPEGPYACPECRELSPQRNLRPNRPLAKMAEMARRLHPPSPVPQGVCAAHREPGDRTLPSQGHTGFTSPQGKLEKSLEHLRKQMEDALLFQAQAEETCALWQKMVESQRQNVLAEFERLRRLLAEEEQRLLQRLEEEELEVLPPLRESAARLGQQSAQLAELIAELEGRCQLPALGLLQMRTPGLCEM</sequence>
<proteinExistence type="inferred from homology"/>
<evidence type="ECO:0000259" key="16">
    <source>
        <dbReference type="PROSITE" id="PS50089"/>
    </source>
</evidence>
<reference evidence="17" key="3">
    <citation type="submission" date="2025-09" db="UniProtKB">
        <authorList>
            <consortium name="Ensembl"/>
        </authorList>
    </citation>
    <scope>IDENTIFICATION</scope>
</reference>
<evidence type="ECO:0000256" key="6">
    <source>
        <dbReference type="ARBA" id="ARBA00022490"/>
    </source>
</evidence>
<dbReference type="InterPro" id="IPR017907">
    <property type="entry name" value="Znf_RING_CS"/>
</dbReference>
<keyword evidence="13 15" id="KW-0175">Coiled coil</keyword>
<evidence type="ECO:0000256" key="10">
    <source>
        <dbReference type="ARBA" id="ARBA00022786"/>
    </source>
</evidence>
<evidence type="ECO:0000256" key="14">
    <source>
        <dbReference type="PROSITE-ProRule" id="PRU00175"/>
    </source>
</evidence>
<keyword evidence="7" id="KW-0808">Transferase</keyword>
<evidence type="ECO:0000256" key="3">
    <source>
        <dbReference type="ARBA" id="ARBA00004906"/>
    </source>
</evidence>
<organism evidence="17 18">
    <name type="scientific">Suricata suricatta</name>
    <name type="common">Meerkat</name>
    <dbReference type="NCBI Taxonomy" id="37032"/>
    <lineage>
        <taxon>Eukaryota</taxon>
        <taxon>Metazoa</taxon>
        <taxon>Chordata</taxon>
        <taxon>Craniata</taxon>
        <taxon>Vertebrata</taxon>
        <taxon>Euteleostomi</taxon>
        <taxon>Mammalia</taxon>
        <taxon>Eutheria</taxon>
        <taxon>Laurasiatheria</taxon>
        <taxon>Carnivora</taxon>
        <taxon>Feliformia</taxon>
        <taxon>Herpestidae</taxon>
        <taxon>Suricata</taxon>
    </lineage>
</organism>
<keyword evidence="10" id="KW-0833">Ubl conjugation pathway</keyword>
<keyword evidence="6" id="KW-0963">Cytoplasm</keyword>
<evidence type="ECO:0000256" key="12">
    <source>
        <dbReference type="ARBA" id="ARBA00022843"/>
    </source>
</evidence>
<evidence type="ECO:0000256" key="2">
    <source>
        <dbReference type="ARBA" id="ARBA00004496"/>
    </source>
</evidence>
<reference evidence="17 18" key="1">
    <citation type="submission" date="2019-05" db="EMBL/GenBank/DDBJ databases">
        <title>A Chromosome-scale Meerkat (S. suricatta) Genome Assembly.</title>
        <authorList>
            <person name="Dudchenko O."/>
            <person name="Lieberman Aiden E."/>
            <person name="Tung J."/>
            <person name="Barreiro L.B."/>
            <person name="Clutton-Brock T.H."/>
        </authorList>
    </citation>
    <scope>NUCLEOTIDE SEQUENCE [LARGE SCALE GENOMIC DNA]</scope>
</reference>
<dbReference type="EC" id="2.3.2.27" evidence="5"/>
<evidence type="ECO:0000256" key="7">
    <source>
        <dbReference type="ARBA" id="ARBA00022679"/>
    </source>
</evidence>
<evidence type="ECO:0000256" key="5">
    <source>
        <dbReference type="ARBA" id="ARBA00012483"/>
    </source>
</evidence>
<feature type="coiled-coil region" evidence="15">
    <location>
        <begin position="154"/>
        <end position="214"/>
    </location>
</feature>
<keyword evidence="12" id="KW-0832">Ubl conjugation</keyword>
<reference evidence="17" key="2">
    <citation type="submission" date="2025-08" db="UniProtKB">
        <authorList>
            <consortium name="Ensembl"/>
        </authorList>
    </citation>
    <scope>IDENTIFICATION</scope>
</reference>
<dbReference type="InterPro" id="IPR050143">
    <property type="entry name" value="TRIM/RBCC"/>
</dbReference>
<dbReference type="AlphaFoldDB" id="A0A673TW22"/>
<dbReference type="Pfam" id="PF15227">
    <property type="entry name" value="zf-C3HC4_4"/>
    <property type="match status" value="1"/>
</dbReference>
<keyword evidence="18" id="KW-1185">Reference proteome</keyword>
<dbReference type="SMART" id="SM00184">
    <property type="entry name" value="RING"/>
    <property type="match status" value="1"/>
</dbReference>
<evidence type="ECO:0000313" key="18">
    <source>
        <dbReference type="Proteomes" id="UP000472268"/>
    </source>
</evidence>
<evidence type="ECO:0000313" key="17">
    <source>
        <dbReference type="Ensembl" id="ENSSSUP00005013630.1"/>
    </source>
</evidence>
<comment type="similarity">
    <text evidence="4">Belongs to the TRIM/RBCC family.</text>
</comment>
<dbReference type="Ensembl" id="ENSSSUT00005015563.1">
    <property type="protein sequence ID" value="ENSSSUP00005013630.1"/>
    <property type="gene ID" value="ENSSSUG00005008745.1"/>
</dbReference>
<dbReference type="GO" id="GO:0061630">
    <property type="term" value="F:ubiquitin protein ligase activity"/>
    <property type="evidence" value="ECO:0007669"/>
    <property type="project" value="UniProtKB-EC"/>
</dbReference>
<protein>
    <recommendedName>
        <fullName evidence="5">RING-type E3 ubiquitin transferase</fullName>
        <ecNumber evidence="5">2.3.2.27</ecNumber>
    </recommendedName>
</protein>
<dbReference type="GO" id="GO:0005737">
    <property type="term" value="C:cytoplasm"/>
    <property type="evidence" value="ECO:0007669"/>
    <property type="project" value="UniProtKB-SubCell"/>
</dbReference>
<keyword evidence="8" id="KW-0479">Metal-binding</keyword>
<dbReference type="GO" id="GO:0008270">
    <property type="term" value="F:zinc ion binding"/>
    <property type="evidence" value="ECO:0007669"/>
    <property type="project" value="UniProtKB-KW"/>
</dbReference>
<dbReference type="SUPFAM" id="SSF57850">
    <property type="entry name" value="RING/U-box"/>
    <property type="match status" value="1"/>
</dbReference>
<comment type="subcellular location">
    <subcellularLocation>
        <location evidence="2">Cytoplasm</location>
    </subcellularLocation>
</comment>
<evidence type="ECO:0000256" key="1">
    <source>
        <dbReference type="ARBA" id="ARBA00000900"/>
    </source>
</evidence>
<dbReference type="PANTHER" id="PTHR24103">
    <property type="entry name" value="E3 UBIQUITIN-PROTEIN LIGASE TRIM"/>
    <property type="match status" value="1"/>
</dbReference>
<dbReference type="FunFam" id="3.30.40.10:FF:000232">
    <property type="entry name" value="E3 ubiquitin-protein ligase TRIM11"/>
    <property type="match status" value="1"/>
</dbReference>
<comment type="catalytic activity">
    <reaction evidence="1">
        <text>S-ubiquitinyl-[E2 ubiquitin-conjugating enzyme]-L-cysteine + [acceptor protein]-L-lysine = [E2 ubiquitin-conjugating enzyme]-L-cysteine + N(6)-ubiquitinyl-[acceptor protein]-L-lysine.</text>
        <dbReference type="EC" id="2.3.2.27"/>
    </reaction>
</comment>
<dbReference type="Gene3D" id="3.30.40.10">
    <property type="entry name" value="Zinc/RING finger domain, C3HC4 (zinc finger)"/>
    <property type="match status" value="1"/>
</dbReference>
<evidence type="ECO:0000256" key="11">
    <source>
        <dbReference type="ARBA" id="ARBA00022833"/>
    </source>
</evidence>
<feature type="domain" description="RING-type" evidence="16">
    <location>
        <begin position="16"/>
        <end position="57"/>
    </location>
</feature>
<name>A0A673TW22_SURSU</name>
<dbReference type="InterPro" id="IPR013083">
    <property type="entry name" value="Znf_RING/FYVE/PHD"/>
</dbReference>
<evidence type="ECO:0000256" key="9">
    <source>
        <dbReference type="ARBA" id="ARBA00022771"/>
    </source>
</evidence>
<dbReference type="PROSITE" id="PS00518">
    <property type="entry name" value="ZF_RING_1"/>
    <property type="match status" value="1"/>
</dbReference>
<evidence type="ECO:0000256" key="4">
    <source>
        <dbReference type="ARBA" id="ARBA00008518"/>
    </source>
</evidence>
<evidence type="ECO:0000256" key="13">
    <source>
        <dbReference type="ARBA" id="ARBA00023054"/>
    </source>
</evidence>
<evidence type="ECO:0000256" key="8">
    <source>
        <dbReference type="ARBA" id="ARBA00022723"/>
    </source>
</evidence>
<evidence type="ECO:0000256" key="15">
    <source>
        <dbReference type="SAM" id="Coils"/>
    </source>
</evidence>
<keyword evidence="9 14" id="KW-0863">Zinc-finger</keyword>
<comment type="pathway">
    <text evidence="3">Protein modification; protein ubiquitination.</text>
</comment>
<dbReference type="PROSITE" id="PS50089">
    <property type="entry name" value="ZF_RING_2"/>
    <property type="match status" value="1"/>
</dbReference>
<dbReference type="InterPro" id="IPR001841">
    <property type="entry name" value="Znf_RING"/>
</dbReference>